<evidence type="ECO:0000313" key="4">
    <source>
        <dbReference type="Proteomes" id="UP000011087"/>
    </source>
</evidence>
<dbReference type="EMBL" id="JH993006">
    <property type="protein sequence ID" value="EKX44164.1"/>
    <property type="molecule type" value="Genomic_DNA"/>
</dbReference>
<sequence>MALRLLIEMGVTSMLSDGSDLCRPQGSMVPRLMKLAGSEQYRLSQHRSLNLRGGKGLGRVTEEMQETLRWSQRYKSDQLVIQDEGKSAFHGEIPNFYMYDGAPETAWSVRTDNPLPPRRSYFEVSFEQEHIKKGEILEEGSNAVGLVSKHVDTFDGLWWEDSRQNHTWALHDSEMESYGWISDPYRRQERWAQDASFGCQDRVGILVDPENHSASIFLNGKYLGTPFYDLPDEVYPFASFSAENIKCTIFSAPVPDTSSRHGRGQLQDHRARQTGMYRVVQPHKVPPPRRYRQLVPNETEKQLFHAEGIEFMENYTGARQVLDGLQKVRRMRYMKLMNATNATSVTKIVNGTEDMYLDGDKFKALIHKSKTGTKFDIGFGIYKWQRREPYGSVLSRFQDDNQEFMKEAEITKTWNQEDTVFVPRTCSHELWGYNKSLTVLWGRWHLRKETWGSIRGVTLLSEAPAFMYFTFEVWGSWKFAQCNLRCAHGGVVQTDYSAKVVFEDCDVSGDGKHSRQAQRLIRAKTNSSMSLSGCSLHHAGKHAVTAAISIWNGATCSMQRSQDGKSRSTVHSVEIAVQLLHAGSIQIESSRIGLCGASTFLYGPSPSEEDLNLNASHMPLDMTGELEYLMEDLEVMGCQYNGPETHNCCEYMAPDPVWDEHK</sequence>
<name>L1J7T6_GUITC</name>
<feature type="domain" description="B30.2/SPRY" evidence="1">
    <location>
        <begin position="48"/>
        <end position="256"/>
    </location>
</feature>
<dbReference type="AlphaFoldDB" id="L1J7T6"/>
<organism evidence="2">
    <name type="scientific">Guillardia theta (strain CCMP2712)</name>
    <name type="common">Cryptophyte</name>
    <dbReference type="NCBI Taxonomy" id="905079"/>
    <lineage>
        <taxon>Eukaryota</taxon>
        <taxon>Cryptophyceae</taxon>
        <taxon>Pyrenomonadales</taxon>
        <taxon>Geminigeraceae</taxon>
        <taxon>Guillardia</taxon>
    </lineage>
</organism>
<dbReference type="InterPro" id="IPR043136">
    <property type="entry name" value="B30.2/SPRY_sf"/>
</dbReference>
<dbReference type="HOGENOM" id="CLU_414747_0_0_1"/>
<dbReference type="SUPFAM" id="SSF49899">
    <property type="entry name" value="Concanavalin A-like lectins/glucanases"/>
    <property type="match status" value="1"/>
</dbReference>
<dbReference type="InterPro" id="IPR003877">
    <property type="entry name" value="SPRY_dom"/>
</dbReference>
<dbReference type="KEGG" id="gtt:GUITHDRAFT_140001"/>
<proteinExistence type="predicted"/>
<reference evidence="2 4" key="1">
    <citation type="journal article" date="2012" name="Nature">
        <title>Algal genomes reveal evolutionary mosaicism and the fate of nucleomorphs.</title>
        <authorList>
            <consortium name="DOE Joint Genome Institute"/>
            <person name="Curtis B.A."/>
            <person name="Tanifuji G."/>
            <person name="Burki F."/>
            <person name="Gruber A."/>
            <person name="Irimia M."/>
            <person name="Maruyama S."/>
            <person name="Arias M.C."/>
            <person name="Ball S.G."/>
            <person name="Gile G.H."/>
            <person name="Hirakawa Y."/>
            <person name="Hopkins J.F."/>
            <person name="Kuo A."/>
            <person name="Rensing S.A."/>
            <person name="Schmutz J."/>
            <person name="Symeonidi A."/>
            <person name="Elias M."/>
            <person name="Eveleigh R.J."/>
            <person name="Herman E.K."/>
            <person name="Klute M.J."/>
            <person name="Nakayama T."/>
            <person name="Obornik M."/>
            <person name="Reyes-Prieto A."/>
            <person name="Armbrust E.V."/>
            <person name="Aves S.J."/>
            <person name="Beiko R.G."/>
            <person name="Coutinho P."/>
            <person name="Dacks J.B."/>
            <person name="Durnford D.G."/>
            <person name="Fast N.M."/>
            <person name="Green B.R."/>
            <person name="Grisdale C.J."/>
            <person name="Hempel F."/>
            <person name="Henrissat B."/>
            <person name="Hoppner M.P."/>
            <person name="Ishida K."/>
            <person name="Kim E."/>
            <person name="Koreny L."/>
            <person name="Kroth P.G."/>
            <person name="Liu Y."/>
            <person name="Malik S.B."/>
            <person name="Maier U.G."/>
            <person name="McRose D."/>
            <person name="Mock T."/>
            <person name="Neilson J.A."/>
            <person name="Onodera N.T."/>
            <person name="Poole A.M."/>
            <person name="Pritham E.J."/>
            <person name="Richards T.A."/>
            <person name="Rocap G."/>
            <person name="Roy S.W."/>
            <person name="Sarai C."/>
            <person name="Schaack S."/>
            <person name="Shirato S."/>
            <person name="Slamovits C.H."/>
            <person name="Spencer D.F."/>
            <person name="Suzuki S."/>
            <person name="Worden A.Z."/>
            <person name="Zauner S."/>
            <person name="Barry K."/>
            <person name="Bell C."/>
            <person name="Bharti A.K."/>
            <person name="Crow J.A."/>
            <person name="Grimwood J."/>
            <person name="Kramer R."/>
            <person name="Lindquist E."/>
            <person name="Lucas S."/>
            <person name="Salamov A."/>
            <person name="McFadden G.I."/>
            <person name="Lane C.E."/>
            <person name="Keeling P.J."/>
            <person name="Gray M.W."/>
            <person name="Grigoriev I.V."/>
            <person name="Archibald J.M."/>
        </authorList>
    </citation>
    <scope>NUCLEOTIDE SEQUENCE</scope>
    <source>
        <strain evidence="2 4">CCMP2712</strain>
    </source>
</reference>
<evidence type="ECO:0000313" key="3">
    <source>
        <dbReference type="EnsemblProtists" id="EKX44164"/>
    </source>
</evidence>
<dbReference type="PROSITE" id="PS50188">
    <property type="entry name" value="B302_SPRY"/>
    <property type="match status" value="1"/>
</dbReference>
<protein>
    <recommendedName>
        <fullName evidence="1">B30.2/SPRY domain-containing protein</fullName>
    </recommendedName>
</protein>
<keyword evidence="4" id="KW-1185">Reference proteome</keyword>
<dbReference type="Proteomes" id="UP000011087">
    <property type="component" value="Unassembled WGS sequence"/>
</dbReference>
<dbReference type="InterPro" id="IPR013320">
    <property type="entry name" value="ConA-like_dom_sf"/>
</dbReference>
<dbReference type="GeneID" id="17300768"/>
<evidence type="ECO:0000313" key="2">
    <source>
        <dbReference type="EMBL" id="EKX44164.1"/>
    </source>
</evidence>
<dbReference type="PaxDb" id="55529-EKX44164"/>
<dbReference type="RefSeq" id="XP_005831144.1">
    <property type="nucleotide sequence ID" value="XM_005831087.1"/>
</dbReference>
<evidence type="ECO:0000259" key="1">
    <source>
        <dbReference type="PROSITE" id="PS50188"/>
    </source>
</evidence>
<dbReference type="Gene3D" id="2.60.120.920">
    <property type="match status" value="1"/>
</dbReference>
<accession>L1J7T6</accession>
<reference evidence="4" key="2">
    <citation type="submission" date="2012-11" db="EMBL/GenBank/DDBJ databases">
        <authorList>
            <person name="Kuo A."/>
            <person name="Curtis B.A."/>
            <person name="Tanifuji G."/>
            <person name="Burki F."/>
            <person name="Gruber A."/>
            <person name="Irimia M."/>
            <person name="Maruyama S."/>
            <person name="Arias M.C."/>
            <person name="Ball S.G."/>
            <person name="Gile G.H."/>
            <person name="Hirakawa Y."/>
            <person name="Hopkins J.F."/>
            <person name="Rensing S.A."/>
            <person name="Schmutz J."/>
            <person name="Symeonidi A."/>
            <person name="Elias M."/>
            <person name="Eveleigh R.J."/>
            <person name="Herman E.K."/>
            <person name="Klute M.J."/>
            <person name="Nakayama T."/>
            <person name="Obornik M."/>
            <person name="Reyes-Prieto A."/>
            <person name="Armbrust E.V."/>
            <person name="Aves S.J."/>
            <person name="Beiko R.G."/>
            <person name="Coutinho P."/>
            <person name="Dacks J.B."/>
            <person name="Durnford D.G."/>
            <person name="Fast N.M."/>
            <person name="Green B.R."/>
            <person name="Grisdale C."/>
            <person name="Hempe F."/>
            <person name="Henrissat B."/>
            <person name="Hoppner M.P."/>
            <person name="Ishida K.-I."/>
            <person name="Kim E."/>
            <person name="Koreny L."/>
            <person name="Kroth P.G."/>
            <person name="Liu Y."/>
            <person name="Malik S.-B."/>
            <person name="Maier U.G."/>
            <person name="McRose D."/>
            <person name="Mock T."/>
            <person name="Neilson J.A."/>
            <person name="Onodera N.T."/>
            <person name="Poole A.M."/>
            <person name="Pritham E.J."/>
            <person name="Richards T.A."/>
            <person name="Rocap G."/>
            <person name="Roy S.W."/>
            <person name="Sarai C."/>
            <person name="Schaack S."/>
            <person name="Shirato S."/>
            <person name="Slamovits C.H."/>
            <person name="Spencer D.F."/>
            <person name="Suzuki S."/>
            <person name="Worden A.Z."/>
            <person name="Zauner S."/>
            <person name="Barry K."/>
            <person name="Bell C."/>
            <person name="Bharti A.K."/>
            <person name="Crow J.A."/>
            <person name="Grimwood J."/>
            <person name="Kramer R."/>
            <person name="Lindquist E."/>
            <person name="Lucas S."/>
            <person name="Salamov A."/>
            <person name="McFadden G.I."/>
            <person name="Lane C.E."/>
            <person name="Keeling P.J."/>
            <person name="Gray M.W."/>
            <person name="Grigoriev I.V."/>
            <person name="Archibald J.M."/>
        </authorList>
    </citation>
    <scope>NUCLEOTIDE SEQUENCE</scope>
    <source>
        <strain evidence="4">CCMP2712</strain>
    </source>
</reference>
<dbReference type="EnsemblProtists" id="EKX44164">
    <property type="protein sequence ID" value="EKX44164"/>
    <property type="gene ID" value="GUITHDRAFT_140001"/>
</dbReference>
<dbReference type="Pfam" id="PF00622">
    <property type="entry name" value="SPRY"/>
    <property type="match status" value="1"/>
</dbReference>
<dbReference type="InterPro" id="IPR001870">
    <property type="entry name" value="B30.2/SPRY"/>
</dbReference>
<gene>
    <name evidence="2" type="ORF">GUITHDRAFT_140001</name>
</gene>
<reference evidence="3" key="3">
    <citation type="submission" date="2015-06" db="UniProtKB">
        <authorList>
            <consortium name="EnsemblProtists"/>
        </authorList>
    </citation>
    <scope>IDENTIFICATION</scope>
</reference>